<reference evidence="7" key="2">
    <citation type="submission" date="2017-05" db="EMBL/GenBank/DDBJ databases">
        <authorList>
            <consortium name="The Broad Institute Genomics Platform"/>
            <consortium name="The Broad Institute Genomic Center for Infectious Diseases"/>
            <person name="Earl A."/>
            <person name="Manson A."/>
            <person name="Schwartman J."/>
            <person name="Gilmore M."/>
            <person name="Abouelleil A."/>
            <person name="Cao P."/>
            <person name="Chapman S."/>
            <person name="Cusick C."/>
            <person name="Shea T."/>
            <person name="Young S."/>
            <person name="Neafsey D."/>
            <person name="Nusbaum C."/>
            <person name="Birren B."/>
        </authorList>
    </citation>
    <scope>NUCLEOTIDE SEQUENCE</scope>
    <source>
        <strain evidence="7">9E7_DIV0242</strain>
    </source>
</reference>
<dbReference type="InterPro" id="IPR050129">
    <property type="entry name" value="Zn_alcohol_dh"/>
</dbReference>
<dbReference type="SMART" id="SM00829">
    <property type="entry name" value="PKS_ER"/>
    <property type="match status" value="1"/>
</dbReference>
<keyword evidence="8" id="KW-1185">Reference proteome</keyword>
<dbReference type="PANTHER" id="PTHR43401:SF2">
    <property type="entry name" value="L-THREONINE 3-DEHYDROGENASE"/>
    <property type="match status" value="1"/>
</dbReference>
<dbReference type="Pfam" id="PF00107">
    <property type="entry name" value="ADH_zinc_N"/>
    <property type="match status" value="1"/>
</dbReference>
<dbReference type="EMBL" id="NGMM01000010">
    <property type="protein sequence ID" value="OTP09732.1"/>
    <property type="molecule type" value="Genomic_DNA"/>
</dbReference>
<keyword evidence="2 4" id="KW-0862">Zinc</keyword>
<dbReference type="Pfam" id="PF08240">
    <property type="entry name" value="ADH_N"/>
    <property type="match status" value="1"/>
</dbReference>
<gene>
    <name evidence="7" type="ORF">A5888_003694</name>
    <name evidence="6" type="ORF">A5888_004120</name>
</gene>
<comment type="similarity">
    <text evidence="4">Belongs to the zinc-containing alcohol dehydrogenase family.</text>
</comment>
<reference evidence="7" key="3">
    <citation type="submission" date="2024-03" db="EMBL/GenBank/DDBJ databases">
        <title>The Genome Sequence of Enterococcus sp. DIV0242b.</title>
        <authorList>
            <consortium name="The Broad Institute Genomics Platform"/>
            <consortium name="The Broad Institute Microbial Omics Core"/>
            <consortium name="The Broad Institute Genomic Center for Infectious Diseases"/>
            <person name="Earl A."/>
            <person name="Manson A."/>
            <person name="Gilmore M."/>
            <person name="Schwartman J."/>
            <person name="Shea T."/>
            <person name="Abouelleil A."/>
            <person name="Cao P."/>
            <person name="Chapman S."/>
            <person name="Cusick C."/>
            <person name="Young S."/>
            <person name="Neafsey D."/>
            <person name="Nusbaum C."/>
            <person name="Birren B."/>
        </authorList>
    </citation>
    <scope>NUCLEOTIDE SEQUENCE</scope>
    <source>
        <strain evidence="7">9E7_DIV0242</strain>
    </source>
</reference>
<dbReference type="GO" id="GO:0008270">
    <property type="term" value="F:zinc ion binding"/>
    <property type="evidence" value="ECO:0007669"/>
    <property type="project" value="InterPro"/>
</dbReference>
<reference evidence="6" key="1">
    <citation type="submission" date="2017-05" db="EMBL/GenBank/DDBJ databases">
        <title>The Genome Sequence of Enterococcus sp. 9E7_DIV0242.</title>
        <authorList>
            <consortium name="The Broad Institute Genomics Platform"/>
            <consortium name="The Broad Institute Genomic Center for Infectious Diseases"/>
            <person name="Earl A."/>
            <person name="Manson A."/>
            <person name="Schwartman J."/>
            <person name="Gilmore M."/>
            <person name="Abouelleil A."/>
            <person name="Cao P."/>
            <person name="Chapman S."/>
            <person name="Cusick C."/>
            <person name="Shea T."/>
            <person name="Young S."/>
            <person name="Neafsey D."/>
            <person name="Nusbaum C."/>
            <person name="Birren B."/>
        </authorList>
    </citation>
    <scope>NUCLEOTIDE SEQUENCE [LARGE SCALE GENOMIC DNA]</scope>
    <source>
        <strain evidence="6">9E7_DIV0242</strain>
    </source>
</reference>
<evidence type="ECO:0000259" key="5">
    <source>
        <dbReference type="SMART" id="SM00829"/>
    </source>
</evidence>
<dbReference type="InterPro" id="IPR013154">
    <property type="entry name" value="ADH-like_N"/>
</dbReference>
<dbReference type="SUPFAM" id="SSF51735">
    <property type="entry name" value="NAD(P)-binding Rossmann-fold domains"/>
    <property type="match status" value="1"/>
</dbReference>
<keyword evidence="1 4" id="KW-0479">Metal-binding</keyword>
<comment type="cofactor">
    <cofactor evidence="4">
        <name>Zn(2+)</name>
        <dbReference type="ChEBI" id="CHEBI:29105"/>
    </cofactor>
</comment>
<keyword evidence="3" id="KW-0560">Oxidoreductase</keyword>
<dbReference type="Gene3D" id="3.90.180.10">
    <property type="entry name" value="Medium-chain alcohol dehydrogenases, catalytic domain"/>
    <property type="match status" value="1"/>
</dbReference>
<dbReference type="InterPro" id="IPR036291">
    <property type="entry name" value="NAD(P)-bd_dom_sf"/>
</dbReference>
<dbReference type="InterPro" id="IPR011032">
    <property type="entry name" value="GroES-like_sf"/>
</dbReference>
<dbReference type="InterPro" id="IPR013149">
    <property type="entry name" value="ADH-like_C"/>
</dbReference>
<protein>
    <submittedName>
        <fullName evidence="7">L-iditol 2-dehydrogenase</fullName>
    </submittedName>
</protein>
<dbReference type="Gene3D" id="3.40.50.720">
    <property type="entry name" value="NAD(P)-binding Rossmann-like Domain"/>
    <property type="match status" value="1"/>
</dbReference>
<dbReference type="PANTHER" id="PTHR43401">
    <property type="entry name" value="L-THREONINE 3-DEHYDROGENASE"/>
    <property type="match status" value="1"/>
</dbReference>
<evidence type="ECO:0000256" key="2">
    <source>
        <dbReference type="ARBA" id="ARBA00022833"/>
    </source>
</evidence>
<organism evidence="6">
    <name type="scientific">Candidatus Enterococcus clewellii</name>
    <dbReference type="NCBI Taxonomy" id="1834193"/>
    <lineage>
        <taxon>Bacteria</taxon>
        <taxon>Bacillati</taxon>
        <taxon>Bacillota</taxon>
        <taxon>Bacilli</taxon>
        <taxon>Lactobacillales</taxon>
        <taxon>Enterococcaceae</taxon>
        <taxon>Enterococcus</taxon>
    </lineage>
</organism>
<evidence type="ECO:0000256" key="4">
    <source>
        <dbReference type="RuleBase" id="RU361277"/>
    </source>
</evidence>
<dbReference type="Proteomes" id="UP000195141">
    <property type="component" value="Chromosome"/>
</dbReference>
<evidence type="ECO:0000313" key="6">
    <source>
        <dbReference type="EMBL" id="OTP09732.1"/>
    </source>
</evidence>
<dbReference type="PROSITE" id="PS00059">
    <property type="entry name" value="ADH_ZINC"/>
    <property type="match status" value="1"/>
</dbReference>
<name>A0A242JWX4_9ENTE</name>
<dbReference type="SUPFAM" id="SSF50129">
    <property type="entry name" value="GroES-like"/>
    <property type="match status" value="1"/>
</dbReference>
<evidence type="ECO:0000313" key="8">
    <source>
        <dbReference type="Proteomes" id="UP000195141"/>
    </source>
</evidence>
<evidence type="ECO:0000256" key="1">
    <source>
        <dbReference type="ARBA" id="ARBA00022723"/>
    </source>
</evidence>
<evidence type="ECO:0000313" key="7">
    <source>
        <dbReference type="EMBL" id="WYJ91921.1"/>
    </source>
</evidence>
<proteinExistence type="inferred from homology"/>
<dbReference type="RefSeq" id="WP_249274569.1">
    <property type="nucleotide sequence ID" value="NZ_CP147247.1"/>
</dbReference>
<sequence>MTQSNMKAVQLFGKERLEVNEVSKPVITDNEILIKVKAASICGTDVRMYKNGYTGVDEKHPLILGHEIAGVIEEIGGQVKGYEKGMRVAIAPNMGCGICDQCVSGNTHLCATYEAFGINLPGGFADYLKIPEKAIRQGNITVLQEGISFEEAALIEPFSCVFNGQEIAGVNAGDTVLIIGSGPIGIMHAMLALSKGAGKIIMNDLQEDRLRTAKRLVPELVTLTSDDLQQKIMSETNDEGVDLCIVAAPAPQAQEASFNYMAMNGRLLFFGGLPKEKENVSLNTNILHYKQLRVYGCTRASLHGYRTSEKLIASGRIPVAQLITERFNIDQFPKALENAQRAVGLKNVIIFD</sequence>
<dbReference type="GO" id="GO:0016491">
    <property type="term" value="F:oxidoreductase activity"/>
    <property type="evidence" value="ECO:0007669"/>
    <property type="project" value="UniProtKB-KW"/>
</dbReference>
<dbReference type="AlphaFoldDB" id="A0A242JWX4"/>
<dbReference type="EMBL" id="CP147247">
    <property type="protein sequence ID" value="WYJ91921.1"/>
    <property type="molecule type" value="Genomic_DNA"/>
</dbReference>
<evidence type="ECO:0000256" key="3">
    <source>
        <dbReference type="ARBA" id="ARBA00023002"/>
    </source>
</evidence>
<dbReference type="InterPro" id="IPR020843">
    <property type="entry name" value="ER"/>
</dbReference>
<dbReference type="InterPro" id="IPR002328">
    <property type="entry name" value="ADH_Zn_CS"/>
</dbReference>
<feature type="domain" description="Enoyl reductase (ER)" evidence="5">
    <location>
        <begin position="13"/>
        <end position="349"/>
    </location>
</feature>
<accession>A0A242JWX4</accession>